<dbReference type="AlphaFoldDB" id="A0A1I6HXP3"/>
<evidence type="ECO:0000259" key="5">
    <source>
        <dbReference type="PROSITE" id="PS51935"/>
    </source>
</evidence>
<dbReference type="STRING" id="390270.SAMN04488005_3094"/>
<keyword evidence="7" id="KW-1185">Reference proteome</keyword>
<keyword evidence="3 6" id="KW-0378">Hydrolase</keyword>
<dbReference type="Proteomes" id="UP000199478">
    <property type="component" value="Unassembled WGS sequence"/>
</dbReference>
<feature type="domain" description="NlpC/P60" evidence="5">
    <location>
        <begin position="150"/>
        <end position="271"/>
    </location>
</feature>
<dbReference type="GO" id="GO:0006508">
    <property type="term" value="P:proteolysis"/>
    <property type="evidence" value="ECO:0007669"/>
    <property type="project" value="UniProtKB-KW"/>
</dbReference>
<evidence type="ECO:0000256" key="4">
    <source>
        <dbReference type="ARBA" id="ARBA00022807"/>
    </source>
</evidence>
<comment type="similarity">
    <text evidence="1">Belongs to the peptidase C40 family.</text>
</comment>
<dbReference type="PROSITE" id="PS51935">
    <property type="entry name" value="NLPC_P60"/>
    <property type="match status" value="1"/>
</dbReference>
<gene>
    <name evidence="6" type="ORF">SAMN04488005_3094</name>
</gene>
<proteinExistence type="inferred from homology"/>
<dbReference type="PANTHER" id="PTHR47359:SF3">
    <property type="entry name" value="NLP_P60 DOMAIN-CONTAINING PROTEIN-RELATED"/>
    <property type="match status" value="1"/>
</dbReference>
<dbReference type="InterPro" id="IPR041382">
    <property type="entry name" value="SH3_16"/>
</dbReference>
<dbReference type="Pfam" id="PF18348">
    <property type="entry name" value="SH3_16"/>
    <property type="match status" value="1"/>
</dbReference>
<reference evidence="7" key="1">
    <citation type="submission" date="2016-10" db="EMBL/GenBank/DDBJ databases">
        <authorList>
            <person name="Varghese N."/>
            <person name="Submissions S."/>
        </authorList>
    </citation>
    <scope>NUCLEOTIDE SEQUENCE [LARGE SCALE GENOMIC DNA]</scope>
    <source>
        <strain evidence="7">DSM 26879</strain>
    </source>
</reference>
<keyword evidence="4" id="KW-0788">Thiol protease</keyword>
<evidence type="ECO:0000256" key="1">
    <source>
        <dbReference type="ARBA" id="ARBA00007074"/>
    </source>
</evidence>
<accession>A0A1I6HXP3</accession>
<evidence type="ECO:0000256" key="3">
    <source>
        <dbReference type="ARBA" id="ARBA00022801"/>
    </source>
</evidence>
<dbReference type="RefSeq" id="WP_090201679.1">
    <property type="nucleotide sequence ID" value="NZ_FOYP01000003.1"/>
</dbReference>
<dbReference type="SUPFAM" id="SSF54001">
    <property type="entry name" value="Cysteine proteinases"/>
    <property type="match status" value="1"/>
</dbReference>
<dbReference type="PANTHER" id="PTHR47359">
    <property type="entry name" value="PEPTIDOGLYCAN DL-ENDOPEPTIDASE CWLO"/>
    <property type="match status" value="1"/>
</dbReference>
<dbReference type="GO" id="GO:0008234">
    <property type="term" value="F:cysteine-type peptidase activity"/>
    <property type="evidence" value="ECO:0007669"/>
    <property type="project" value="UniProtKB-KW"/>
</dbReference>
<sequence>MTDRRLLAANGRVAAMDLAGKVAADRYVIGQPMMVARAVVDLCRTPDGPRDRQLLLGAVVTVFEECDGWAFVQCGNGYVGYVQAAQLGPQMDVTHFVGTMATHGYSADDFRSEAVAALPFGARVGVVDERRDFFETTAGFIPKKHLRAIDRPFQDPVTVAQLHFGVPYLWGGDSTRGIDCSGLVAASLSACAIACPGDSDLQCEVIGTDIQGDLRRGDIVFWQGHVGMMVDGETMIHASATPMATVYEPLAKVTARVAFQGHGQPVARRRL</sequence>
<dbReference type="Gene3D" id="3.90.1720.10">
    <property type="entry name" value="endopeptidase domain like (from Nostoc punctiforme)"/>
    <property type="match status" value="1"/>
</dbReference>
<dbReference type="EMBL" id="FOYP01000003">
    <property type="protein sequence ID" value="SFR59179.1"/>
    <property type="molecule type" value="Genomic_DNA"/>
</dbReference>
<evidence type="ECO:0000256" key="2">
    <source>
        <dbReference type="ARBA" id="ARBA00022670"/>
    </source>
</evidence>
<evidence type="ECO:0000313" key="7">
    <source>
        <dbReference type="Proteomes" id="UP000199478"/>
    </source>
</evidence>
<dbReference type="Pfam" id="PF00877">
    <property type="entry name" value="NLPC_P60"/>
    <property type="match status" value="1"/>
</dbReference>
<dbReference type="OrthoDB" id="9813368at2"/>
<keyword evidence="2" id="KW-0645">Protease</keyword>
<dbReference type="InterPro" id="IPR038765">
    <property type="entry name" value="Papain-like_cys_pep_sf"/>
</dbReference>
<dbReference type="Gene3D" id="2.30.30.40">
    <property type="entry name" value="SH3 Domains"/>
    <property type="match status" value="1"/>
</dbReference>
<protein>
    <submittedName>
        <fullName evidence="6">Cell wall-associated hydrolase, NlpC family</fullName>
    </submittedName>
</protein>
<dbReference type="InterPro" id="IPR051794">
    <property type="entry name" value="PG_Endopeptidase_C40"/>
</dbReference>
<name>A0A1I6HXP3_9RHOB</name>
<evidence type="ECO:0000313" key="6">
    <source>
        <dbReference type="EMBL" id="SFR59179.1"/>
    </source>
</evidence>
<organism evidence="6 7">
    <name type="scientific">Yoonia tamlensis</name>
    <dbReference type="NCBI Taxonomy" id="390270"/>
    <lineage>
        <taxon>Bacteria</taxon>
        <taxon>Pseudomonadati</taxon>
        <taxon>Pseudomonadota</taxon>
        <taxon>Alphaproteobacteria</taxon>
        <taxon>Rhodobacterales</taxon>
        <taxon>Paracoccaceae</taxon>
        <taxon>Yoonia</taxon>
    </lineage>
</organism>
<dbReference type="InterPro" id="IPR000064">
    <property type="entry name" value="NLP_P60_dom"/>
</dbReference>